<dbReference type="Gene3D" id="3.30.40.10">
    <property type="entry name" value="Zinc/RING finger domain, C3HC4 (zinc finger)"/>
    <property type="match status" value="1"/>
</dbReference>
<dbReference type="Pfam" id="PF25298">
    <property type="entry name" value="Baculo_FP_2nd"/>
    <property type="match status" value="1"/>
</dbReference>
<reference evidence="3" key="1">
    <citation type="submission" date="2020-11" db="EMBL/GenBank/DDBJ databases">
        <authorList>
            <person name="Whiteford S."/>
        </authorList>
    </citation>
    <scope>NUCLEOTIDE SEQUENCE</scope>
</reference>
<evidence type="ECO:0000313" key="3">
    <source>
        <dbReference type="EMBL" id="CAG9120057.1"/>
    </source>
</evidence>
<evidence type="ECO:0000256" key="1">
    <source>
        <dbReference type="SAM" id="Coils"/>
    </source>
</evidence>
<accession>A0A8S4EVB5</accession>
<evidence type="ECO:0000313" key="4">
    <source>
        <dbReference type="Proteomes" id="UP000653454"/>
    </source>
</evidence>
<dbReference type="Proteomes" id="UP000653454">
    <property type="component" value="Unassembled WGS sequence"/>
</dbReference>
<name>A0A8S4EVB5_PLUXY</name>
<gene>
    <name evidence="3" type="ORF">PLXY2_LOCUS6910</name>
</gene>
<organism evidence="3 4">
    <name type="scientific">Plutella xylostella</name>
    <name type="common">Diamondback moth</name>
    <name type="synonym">Plutella maculipennis</name>
    <dbReference type="NCBI Taxonomy" id="51655"/>
    <lineage>
        <taxon>Eukaryota</taxon>
        <taxon>Metazoa</taxon>
        <taxon>Ecdysozoa</taxon>
        <taxon>Arthropoda</taxon>
        <taxon>Hexapoda</taxon>
        <taxon>Insecta</taxon>
        <taxon>Pterygota</taxon>
        <taxon>Neoptera</taxon>
        <taxon>Endopterygota</taxon>
        <taxon>Lepidoptera</taxon>
        <taxon>Glossata</taxon>
        <taxon>Ditrysia</taxon>
        <taxon>Yponomeutoidea</taxon>
        <taxon>Plutellidae</taxon>
        <taxon>Plutella</taxon>
    </lineage>
</organism>
<feature type="coiled-coil region" evidence="1">
    <location>
        <begin position="102"/>
        <end position="190"/>
    </location>
</feature>
<dbReference type="InterPro" id="IPR057251">
    <property type="entry name" value="FP_C"/>
</dbReference>
<dbReference type="InterPro" id="IPR011011">
    <property type="entry name" value="Znf_FYVE_PHD"/>
</dbReference>
<proteinExistence type="predicted"/>
<keyword evidence="1" id="KW-0175">Coiled coil</keyword>
<dbReference type="InterPro" id="IPR013083">
    <property type="entry name" value="Znf_RING/FYVE/PHD"/>
</dbReference>
<dbReference type="EMBL" id="CAJHNJ030000023">
    <property type="protein sequence ID" value="CAG9120057.1"/>
    <property type="molecule type" value="Genomic_DNA"/>
</dbReference>
<dbReference type="SUPFAM" id="SSF57903">
    <property type="entry name" value="FYVE/PHD zinc finger"/>
    <property type="match status" value="1"/>
</dbReference>
<dbReference type="AlphaFoldDB" id="A0A8S4EVB5"/>
<evidence type="ECO:0000259" key="2">
    <source>
        <dbReference type="Pfam" id="PF25298"/>
    </source>
</evidence>
<protein>
    <submittedName>
        <fullName evidence="3">(diamondback moth) hypothetical protein</fullName>
    </submittedName>
</protein>
<sequence>MTKCGGCKKIVPRGDIAKCAKCAKCAIIYHPYCLKGDMEARPATWLCPACAQVVEETIAVAPVSETGVSSPGLPELVVAEDRLNSTANDTTEEFKVELGLEIRLFRQELTAAREEIQMFRTEVKELKNSFTETNNRLNALDSRVDLLEQRLTDGTGSRLESIIADLRVELNEKDQELLENDVEITNLNEENGENPTHLILSVAAKLGLNLNESDVVSAERVGAWKGWSRAPGEDGKGAGAGAGRPRPLVVRLSRRALKDDLITAAHVRRGATSADLGQSSAPRPFFVNERLTKINRQLFYQVREIGRRQSWRFLWTKKGRIYARQAQDTPRQWIRTSNDITRVFGIAPSAATTTSPM</sequence>
<feature type="domain" description="FP protein C-terminal" evidence="2">
    <location>
        <begin position="292"/>
        <end position="342"/>
    </location>
</feature>
<comment type="caution">
    <text evidence="3">The sequence shown here is derived from an EMBL/GenBank/DDBJ whole genome shotgun (WGS) entry which is preliminary data.</text>
</comment>
<keyword evidence="4" id="KW-1185">Reference proteome</keyword>